<evidence type="ECO:0000313" key="3">
    <source>
        <dbReference type="Proteomes" id="UP001054857"/>
    </source>
</evidence>
<name>A0AAD3HQ90_9CHLO</name>
<dbReference type="Pfam" id="PF09366">
    <property type="entry name" value="DUF1997"/>
    <property type="match status" value="1"/>
</dbReference>
<feature type="region of interest" description="Disordered" evidence="1">
    <location>
        <begin position="64"/>
        <end position="101"/>
    </location>
</feature>
<evidence type="ECO:0000313" key="2">
    <source>
        <dbReference type="EMBL" id="GFR48847.1"/>
    </source>
</evidence>
<feature type="non-terminal residue" evidence="2">
    <location>
        <position position="101"/>
    </location>
</feature>
<dbReference type="PANTHER" id="PTHR34131">
    <property type="entry name" value="(RAP ANNOTATION RELEASE2) GALACTOSE-BINDING LIKE DOMAIN CONTAINING PROTEIN"/>
    <property type="match status" value="1"/>
</dbReference>
<accession>A0AAD3HQ90</accession>
<dbReference type="PANTHER" id="PTHR34131:SF3">
    <property type="entry name" value="(RAP ANNOTATION RELEASE2) GALACTOSE-BINDING LIKE DOMAIN CONTAINING PROTEIN"/>
    <property type="match status" value="1"/>
</dbReference>
<dbReference type="EMBL" id="BMAR01000026">
    <property type="protein sequence ID" value="GFR48847.1"/>
    <property type="molecule type" value="Genomic_DNA"/>
</dbReference>
<dbReference type="InterPro" id="IPR018971">
    <property type="entry name" value="DUF1997"/>
</dbReference>
<comment type="caution">
    <text evidence="2">The sequence shown here is derived from an EMBL/GenBank/DDBJ whole genome shotgun (WGS) entry which is preliminary data.</text>
</comment>
<protein>
    <submittedName>
        <fullName evidence="2">Uncharacterized protein</fullName>
    </submittedName>
</protein>
<sequence>EIRASSQLEVWSEVVSPFHLLPREVLAATCNGVLRGLVASLLPLFVRMLAQDYEKWAQDPAYRAERAARSSGGDGSTELPSTATSSSSNGSSSSHERVLVS</sequence>
<reference evidence="2 3" key="1">
    <citation type="journal article" date="2021" name="Sci. Rep.">
        <title>Genome sequencing of the multicellular alga Astrephomene provides insights into convergent evolution of germ-soma differentiation.</title>
        <authorList>
            <person name="Yamashita S."/>
            <person name="Yamamoto K."/>
            <person name="Matsuzaki R."/>
            <person name="Suzuki S."/>
            <person name="Yamaguchi H."/>
            <person name="Hirooka S."/>
            <person name="Minakuchi Y."/>
            <person name="Miyagishima S."/>
            <person name="Kawachi M."/>
            <person name="Toyoda A."/>
            <person name="Nozaki H."/>
        </authorList>
    </citation>
    <scope>NUCLEOTIDE SEQUENCE [LARGE SCALE GENOMIC DNA]</scope>
    <source>
        <strain evidence="2 3">NIES-4017</strain>
    </source>
</reference>
<feature type="compositionally biased region" description="Low complexity" evidence="1">
    <location>
        <begin position="76"/>
        <end position="93"/>
    </location>
</feature>
<gene>
    <name evidence="2" type="ORF">Agub_g10801</name>
</gene>
<proteinExistence type="predicted"/>
<dbReference type="Proteomes" id="UP001054857">
    <property type="component" value="Unassembled WGS sequence"/>
</dbReference>
<dbReference type="AlphaFoldDB" id="A0AAD3HQ90"/>
<organism evidence="2 3">
    <name type="scientific">Astrephomene gubernaculifera</name>
    <dbReference type="NCBI Taxonomy" id="47775"/>
    <lineage>
        <taxon>Eukaryota</taxon>
        <taxon>Viridiplantae</taxon>
        <taxon>Chlorophyta</taxon>
        <taxon>core chlorophytes</taxon>
        <taxon>Chlorophyceae</taxon>
        <taxon>CS clade</taxon>
        <taxon>Chlamydomonadales</taxon>
        <taxon>Astrephomenaceae</taxon>
        <taxon>Astrephomene</taxon>
    </lineage>
</organism>
<keyword evidence="3" id="KW-1185">Reference proteome</keyword>
<evidence type="ECO:0000256" key="1">
    <source>
        <dbReference type="SAM" id="MobiDB-lite"/>
    </source>
</evidence>